<dbReference type="RefSeq" id="WP_118102447.1">
    <property type="nucleotide sequence ID" value="NZ_CABJEU010000001.1"/>
</dbReference>
<evidence type="ECO:0000256" key="1">
    <source>
        <dbReference type="ARBA" id="ARBA00022737"/>
    </source>
</evidence>
<dbReference type="GO" id="GO:0097367">
    <property type="term" value="F:carbohydrate derivative binding"/>
    <property type="evidence" value="ECO:0007669"/>
    <property type="project" value="InterPro"/>
</dbReference>
<accession>A0A414NEQ7</accession>
<gene>
    <name evidence="3" type="ORF">DW682_00930</name>
</gene>
<dbReference type="InterPro" id="IPR001347">
    <property type="entry name" value="SIS_dom"/>
</dbReference>
<dbReference type="PROSITE" id="PS51464">
    <property type="entry name" value="SIS"/>
    <property type="match status" value="1"/>
</dbReference>
<name>A0A414NEQ7_9ACTN</name>
<dbReference type="Proteomes" id="UP000283983">
    <property type="component" value="Unassembled WGS sequence"/>
</dbReference>
<dbReference type="GO" id="GO:0004360">
    <property type="term" value="F:glutamine-fructose-6-phosphate transaminase (isomerizing) activity"/>
    <property type="evidence" value="ECO:0007669"/>
    <property type="project" value="TreeGrafter"/>
</dbReference>
<dbReference type="PANTHER" id="PTHR10937:SF17">
    <property type="entry name" value="GLUCOSAMINE-FRUCTOSE-6-PHOSPHATE AMINOTRANSFERASE"/>
    <property type="match status" value="1"/>
</dbReference>
<dbReference type="SUPFAM" id="SSF53697">
    <property type="entry name" value="SIS domain"/>
    <property type="match status" value="1"/>
</dbReference>
<dbReference type="InParanoid" id="A0A414NEQ7"/>
<dbReference type="PANTHER" id="PTHR10937">
    <property type="entry name" value="GLUCOSAMINE--FRUCTOSE-6-PHOSPHATE AMINOTRANSFERASE, ISOMERIZING"/>
    <property type="match status" value="1"/>
</dbReference>
<dbReference type="EMBL" id="QSLJ01000001">
    <property type="protein sequence ID" value="RHF38309.1"/>
    <property type="molecule type" value="Genomic_DNA"/>
</dbReference>
<dbReference type="Pfam" id="PF01380">
    <property type="entry name" value="SIS"/>
    <property type="match status" value="1"/>
</dbReference>
<dbReference type="InterPro" id="IPR035466">
    <property type="entry name" value="GlmS/AgaS_SIS"/>
</dbReference>
<dbReference type="Gene3D" id="3.40.50.10490">
    <property type="entry name" value="Glucose-6-phosphate isomerase like protein, domain 1"/>
    <property type="match status" value="2"/>
</dbReference>
<reference evidence="3 4" key="1">
    <citation type="submission" date="2018-08" db="EMBL/GenBank/DDBJ databases">
        <title>A genome reference for cultivated species of the human gut microbiota.</title>
        <authorList>
            <person name="Zou Y."/>
            <person name="Xue W."/>
            <person name="Luo G."/>
        </authorList>
    </citation>
    <scope>NUCLEOTIDE SEQUENCE [LARGE SCALE GENOMIC DNA]</scope>
    <source>
        <strain evidence="3 4">AM25-33</strain>
    </source>
</reference>
<dbReference type="CDD" id="cd05008">
    <property type="entry name" value="SIS_GlmS_GlmD_1"/>
    <property type="match status" value="1"/>
</dbReference>
<keyword evidence="4" id="KW-1185">Reference proteome</keyword>
<feature type="domain" description="SIS" evidence="2">
    <location>
        <begin position="28"/>
        <end position="168"/>
    </location>
</feature>
<evidence type="ECO:0000313" key="4">
    <source>
        <dbReference type="Proteomes" id="UP000283983"/>
    </source>
</evidence>
<protein>
    <submittedName>
        <fullName evidence="3">SIS domain-containing protein</fullName>
    </submittedName>
</protein>
<dbReference type="InterPro" id="IPR046348">
    <property type="entry name" value="SIS_dom_sf"/>
</dbReference>
<keyword evidence="1" id="KW-0677">Repeat</keyword>
<evidence type="ECO:0000313" key="3">
    <source>
        <dbReference type="EMBL" id="RHF38309.1"/>
    </source>
</evidence>
<organism evidence="3 4">
    <name type="scientific">Collinsella intestinalis</name>
    <dbReference type="NCBI Taxonomy" id="147207"/>
    <lineage>
        <taxon>Bacteria</taxon>
        <taxon>Bacillati</taxon>
        <taxon>Actinomycetota</taxon>
        <taxon>Coriobacteriia</taxon>
        <taxon>Coriobacteriales</taxon>
        <taxon>Coriobacteriaceae</taxon>
        <taxon>Collinsella</taxon>
    </lineage>
</organism>
<sequence length="350" mass="38082">MTFLDSIASIPPILESMVRSRSERMDSLMDVIAGRGYKRVVFIGSGSSYNGALAACPLFDRLGIEAQPVFPNQFTSYTTSFDRDALYVVISQGGATRLVYEAVEKLHEAGCTVCSITADVESPIAAASDVAIEMGCGEERFLYRTVGVCTTILSCWQLAISMGIESGAVSEAGASQMDDEILSVIGVMPERMDRALAWYDLHRFSLMRADYLMCAGADDLWAVAREADIKAMEMVPMVTRSFELEEIIHGPQNAFDASGAYLIFARKGVDADKARAIATFLNEKIGFCALVGGVGTGSRDFVFEEASELFGALEHLTFAQVLAYRLADDHGRDLTRRLNAGISAYISKEL</sequence>
<dbReference type="GO" id="GO:0006002">
    <property type="term" value="P:fructose 6-phosphate metabolic process"/>
    <property type="evidence" value="ECO:0007669"/>
    <property type="project" value="TreeGrafter"/>
</dbReference>
<evidence type="ECO:0000259" key="2">
    <source>
        <dbReference type="PROSITE" id="PS51464"/>
    </source>
</evidence>
<dbReference type="GO" id="GO:0006047">
    <property type="term" value="P:UDP-N-acetylglucosamine metabolic process"/>
    <property type="evidence" value="ECO:0007669"/>
    <property type="project" value="TreeGrafter"/>
</dbReference>
<comment type="caution">
    <text evidence="3">The sequence shown here is derived from an EMBL/GenBank/DDBJ whole genome shotgun (WGS) entry which is preliminary data.</text>
</comment>
<dbReference type="AlphaFoldDB" id="A0A414NEQ7"/>
<dbReference type="GO" id="GO:0006487">
    <property type="term" value="P:protein N-linked glycosylation"/>
    <property type="evidence" value="ECO:0007669"/>
    <property type="project" value="TreeGrafter"/>
</dbReference>
<proteinExistence type="predicted"/>